<dbReference type="GO" id="GO:0016491">
    <property type="term" value="F:oxidoreductase activity"/>
    <property type="evidence" value="ECO:0007669"/>
    <property type="project" value="UniProtKB-KW"/>
</dbReference>
<evidence type="ECO:0000256" key="2">
    <source>
        <dbReference type="ARBA" id="ARBA00022617"/>
    </source>
</evidence>
<dbReference type="RefSeq" id="WP_110941148.1">
    <property type="nucleotide sequence ID" value="NZ_FQZV01000023.1"/>
</dbReference>
<accession>A0A1M6J019</accession>
<dbReference type="InterPro" id="IPR017896">
    <property type="entry name" value="4Fe4S_Fe-S-bd"/>
</dbReference>
<gene>
    <name evidence="8" type="ORF">SAMN02745975_02009</name>
</gene>
<feature type="domain" description="4Fe-4S ferredoxin-type" evidence="7">
    <location>
        <begin position="156"/>
        <end position="184"/>
    </location>
</feature>
<dbReference type="STRING" id="1121919.SAMN02745975_02009"/>
<organism evidence="8 9">
    <name type="scientific">Geosporobacter subterraneus DSM 17957</name>
    <dbReference type="NCBI Taxonomy" id="1121919"/>
    <lineage>
        <taxon>Bacteria</taxon>
        <taxon>Bacillati</taxon>
        <taxon>Bacillota</taxon>
        <taxon>Clostridia</taxon>
        <taxon>Peptostreptococcales</taxon>
        <taxon>Thermotaleaceae</taxon>
        <taxon>Geosporobacter</taxon>
    </lineage>
</organism>
<dbReference type="PROSITE" id="PS51379">
    <property type="entry name" value="4FE4S_FER_2"/>
    <property type="match status" value="2"/>
</dbReference>
<evidence type="ECO:0000256" key="6">
    <source>
        <dbReference type="ARBA" id="ARBA00023014"/>
    </source>
</evidence>
<evidence type="ECO:0000256" key="3">
    <source>
        <dbReference type="ARBA" id="ARBA00022723"/>
    </source>
</evidence>
<dbReference type="InterPro" id="IPR036136">
    <property type="entry name" value="Nit/Sulf_reduc_fer-like_dom_sf"/>
</dbReference>
<dbReference type="PROSITE" id="PS00198">
    <property type="entry name" value="4FE4S_FER_1"/>
    <property type="match status" value="1"/>
</dbReference>
<dbReference type="InterPro" id="IPR051329">
    <property type="entry name" value="NIR_SIR_4Fe-4S"/>
</dbReference>
<keyword evidence="6" id="KW-0411">Iron-sulfur</keyword>
<feature type="domain" description="4Fe-4S ferredoxin-type" evidence="7">
    <location>
        <begin position="185"/>
        <end position="214"/>
    </location>
</feature>
<evidence type="ECO:0000256" key="5">
    <source>
        <dbReference type="ARBA" id="ARBA00023004"/>
    </source>
</evidence>
<dbReference type="OrthoDB" id="9800558at2"/>
<dbReference type="GO" id="GO:0046872">
    <property type="term" value="F:metal ion binding"/>
    <property type="evidence" value="ECO:0007669"/>
    <property type="project" value="UniProtKB-KW"/>
</dbReference>
<evidence type="ECO:0000256" key="4">
    <source>
        <dbReference type="ARBA" id="ARBA00023002"/>
    </source>
</evidence>
<dbReference type="PROSITE" id="PS00365">
    <property type="entry name" value="NIR_SIR"/>
    <property type="match status" value="1"/>
</dbReference>
<evidence type="ECO:0000256" key="1">
    <source>
        <dbReference type="ARBA" id="ARBA00022485"/>
    </source>
</evidence>
<reference evidence="9" key="1">
    <citation type="submission" date="2016-11" db="EMBL/GenBank/DDBJ databases">
        <authorList>
            <person name="Varghese N."/>
            <person name="Submissions S."/>
        </authorList>
    </citation>
    <scope>NUCLEOTIDE SEQUENCE [LARGE SCALE GENOMIC DNA]</scope>
    <source>
        <strain evidence="9">DSM 17957</strain>
    </source>
</reference>
<dbReference type="GO" id="GO:0051539">
    <property type="term" value="F:4 iron, 4 sulfur cluster binding"/>
    <property type="evidence" value="ECO:0007669"/>
    <property type="project" value="UniProtKB-KW"/>
</dbReference>
<dbReference type="Pfam" id="PF00037">
    <property type="entry name" value="Fer4"/>
    <property type="match status" value="2"/>
</dbReference>
<dbReference type="Gene3D" id="3.30.70.20">
    <property type="match status" value="1"/>
</dbReference>
<name>A0A1M6J019_9FIRM</name>
<dbReference type="PANTHER" id="PTHR32439:SF9">
    <property type="entry name" value="BLR3264 PROTEIN"/>
    <property type="match status" value="1"/>
</dbReference>
<dbReference type="SUPFAM" id="SSF54862">
    <property type="entry name" value="4Fe-4S ferredoxins"/>
    <property type="match status" value="1"/>
</dbReference>
<dbReference type="InterPro" id="IPR006066">
    <property type="entry name" value="NO2/SO3_Rdtase_FeS/sirohaem_BS"/>
</dbReference>
<keyword evidence="9" id="KW-1185">Reference proteome</keyword>
<keyword evidence="1" id="KW-0004">4Fe-4S</keyword>
<dbReference type="Pfam" id="PF03460">
    <property type="entry name" value="NIR_SIR_ferr"/>
    <property type="match status" value="1"/>
</dbReference>
<dbReference type="EMBL" id="FQZV01000023">
    <property type="protein sequence ID" value="SHJ40044.1"/>
    <property type="molecule type" value="Genomic_DNA"/>
</dbReference>
<dbReference type="GO" id="GO:0020037">
    <property type="term" value="F:heme binding"/>
    <property type="evidence" value="ECO:0007669"/>
    <property type="project" value="InterPro"/>
</dbReference>
<keyword evidence="4" id="KW-0560">Oxidoreductase</keyword>
<evidence type="ECO:0000259" key="7">
    <source>
        <dbReference type="PROSITE" id="PS51379"/>
    </source>
</evidence>
<dbReference type="SUPFAM" id="SSF56014">
    <property type="entry name" value="Nitrite and sulphite reductase 4Fe-4S domain-like"/>
    <property type="match status" value="1"/>
</dbReference>
<proteinExistence type="predicted"/>
<evidence type="ECO:0000313" key="9">
    <source>
        <dbReference type="Proteomes" id="UP000184536"/>
    </source>
</evidence>
<keyword evidence="2" id="KW-0349">Heme</keyword>
<dbReference type="Gene3D" id="3.30.413.10">
    <property type="entry name" value="Sulfite Reductase Hemoprotein, domain 1"/>
    <property type="match status" value="1"/>
</dbReference>
<dbReference type="InterPro" id="IPR045854">
    <property type="entry name" value="NO2/SO3_Rdtase_4Fe4S_sf"/>
</dbReference>
<dbReference type="Pfam" id="PF01077">
    <property type="entry name" value="NIR_SIR"/>
    <property type="match status" value="1"/>
</dbReference>
<dbReference type="InterPro" id="IPR005117">
    <property type="entry name" value="NiRdtase/SiRdtase_haem-b_fer"/>
</dbReference>
<protein>
    <submittedName>
        <fullName evidence="8">Dissimilatory sulfite reductase (Desulfoviridin), alpha and beta subunits</fullName>
    </submittedName>
</protein>
<keyword evidence="5" id="KW-0408">Iron</keyword>
<sequence length="282" mass="31309">MTKEELVRLKAEGFIAQKQKGYFSVRILSRAGNFTAEELAAIGQISKQYARGYVGITVRLSAEIPWISYENIQPVKDAIIKSGLSYGGTGKRVRPLLACKGTVCIHGIIDTQESCRLLHEKHFARATPAKFKIGIVGCPNNCAKASLNDIGFMGQRVIAFDESLCKNCGLCLSVCKVKALAKVEEKIQFEVEKCKSCGACTKVCPFKAVTVEKEGVAVFVGGKFGRDYRIGDRMKKMITTEEMNSMVDKIILYYHENAAPGERLSDMIERVTWEKMEKDLTL</sequence>
<dbReference type="AlphaFoldDB" id="A0A1M6J019"/>
<evidence type="ECO:0000313" key="8">
    <source>
        <dbReference type="EMBL" id="SHJ40044.1"/>
    </source>
</evidence>
<dbReference type="InterPro" id="IPR006067">
    <property type="entry name" value="NO2/SO3_Rdtase_4Fe4S_dom"/>
</dbReference>
<dbReference type="InterPro" id="IPR017900">
    <property type="entry name" value="4Fe4S_Fe_S_CS"/>
</dbReference>
<dbReference type="Proteomes" id="UP000184536">
    <property type="component" value="Unassembled WGS sequence"/>
</dbReference>
<keyword evidence="3" id="KW-0479">Metal-binding</keyword>
<dbReference type="PANTHER" id="PTHR32439">
    <property type="entry name" value="FERREDOXIN--NITRITE REDUCTASE, CHLOROPLASTIC"/>
    <property type="match status" value="1"/>
</dbReference>
<dbReference type="SUPFAM" id="SSF55124">
    <property type="entry name" value="Nitrite/Sulfite reductase N-terminal domain-like"/>
    <property type="match status" value="1"/>
</dbReference>